<name>A0A4V3BBQ2_9RHOB</name>
<evidence type="ECO:0000313" key="2">
    <source>
        <dbReference type="EMBL" id="TDL87729.1"/>
    </source>
</evidence>
<protein>
    <submittedName>
        <fullName evidence="2">Uncharacterized protein</fullName>
    </submittedName>
</protein>
<evidence type="ECO:0000256" key="1">
    <source>
        <dbReference type="SAM" id="MobiDB-lite"/>
    </source>
</evidence>
<keyword evidence="3" id="KW-1185">Reference proteome</keyword>
<dbReference type="EMBL" id="SMZO01000022">
    <property type="protein sequence ID" value="TDL87729.1"/>
    <property type="molecule type" value="Genomic_DNA"/>
</dbReference>
<organism evidence="2 3">
    <name type="scientific">Meridianimarinicoccus aquatilis</name>
    <dbReference type="NCBI Taxonomy" id="2552766"/>
    <lineage>
        <taxon>Bacteria</taxon>
        <taxon>Pseudomonadati</taxon>
        <taxon>Pseudomonadota</taxon>
        <taxon>Alphaproteobacteria</taxon>
        <taxon>Rhodobacterales</taxon>
        <taxon>Paracoccaceae</taxon>
        <taxon>Meridianimarinicoccus</taxon>
    </lineage>
</organism>
<dbReference type="Proteomes" id="UP000294562">
    <property type="component" value="Unassembled WGS sequence"/>
</dbReference>
<dbReference type="RefSeq" id="WP_133342947.1">
    <property type="nucleotide sequence ID" value="NZ_SMZO01000022.1"/>
</dbReference>
<evidence type="ECO:0000313" key="3">
    <source>
        <dbReference type="Proteomes" id="UP000294562"/>
    </source>
</evidence>
<reference evidence="2 3" key="1">
    <citation type="submission" date="2019-03" db="EMBL/GenBank/DDBJ databases">
        <title>Rhodobacteraceae bacterium SM1902, a new member of the family Rhodobacteraceae isolated from Yantai.</title>
        <authorList>
            <person name="Sun Y."/>
        </authorList>
    </citation>
    <scope>NUCLEOTIDE SEQUENCE [LARGE SCALE GENOMIC DNA]</scope>
    <source>
        <strain evidence="2 3">SM1902</strain>
    </source>
</reference>
<dbReference type="AlphaFoldDB" id="A0A4V3BBQ2"/>
<proteinExistence type="predicted"/>
<sequence>MTQLSSGVQHSPLSPFAAPEHPSSVALQTPKSQFSRNENLFEILDLLAGQDGRSSRGIEDLLDWMEGRP</sequence>
<feature type="compositionally biased region" description="Polar residues" evidence="1">
    <location>
        <begin position="1"/>
        <end position="12"/>
    </location>
</feature>
<feature type="region of interest" description="Disordered" evidence="1">
    <location>
        <begin position="1"/>
        <end position="31"/>
    </location>
</feature>
<gene>
    <name evidence="2" type="ORF">E2L05_10915</name>
</gene>
<accession>A0A4V3BBQ2</accession>
<comment type="caution">
    <text evidence="2">The sequence shown here is derived from an EMBL/GenBank/DDBJ whole genome shotgun (WGS) entry which is preliminary data.</text>
</comment>